<dbReference type="OrthoDB" id="3747749at2"/>
<dbReference type="Proteomes" id="UP000316988">
    <property type="component" value="Unassembled WGS sequence"/>
</dbReference>
<dbReference type="EMBL" id="VLNT01000003">
    <property type="protein sequence ID" value="TSD65115.1"/>
    <property type="molecule type" value="Genomic_DNA"/>
</dbReference>
<protein>
    <submittedName>
        <fullName evidence="1">Uncharacterized protein</fullName>
    </submittedName>
</protein>
<evidence type="ECO:0000313" key="1">
    <source>
        <dbReference type="EMBL" id="TSD65115.1"/>
    </source>
</evidence>
<evidence type="ECO:0000313" key="2">
    <source>
        <dbReference type="Proteomes" id="UP000316988"/>
    </source>
</evidence>
<keyword evidence="2" id="KW-1185">Reference proteome</keyword>
<sequence>MRDSEHERLAFEMSLILMKKLGCEMYLTAGVGLMVCLEHPDAPEHELQAEGICPFTRHQVDAVLKIHEDGRLPAYIEALDEYTGLLKDIAPEGL</sequence>
<proteinExistence type="predicted"/>
<accession>A0A554SFI6</accession>
<dbReference type="AlphaFoldDB" id="A0A554SFI6"/>
<organism evidence="1 2">
    <name type="scientific">Aeromicrobium piscarium</name>
    <dbReference type="NCBI Taxonomy" id="2590901"/>
    <lineage>
        <taxon>Bacteria</taxon>
        <taxon>Bacillati</taxon>
        <taxon>Actinomycetota</taxon>
        <taxon>Actinomycetes</taxon>
        <taxon>Propionibacteriales</taxon>
        <taxon>Nocardioidaceae</taxon>
        <taxon>Aeromicrobium</taxon>
    </lineage>
</organism>
<reference evidence="1 2" key="1">
    <citation type="submission" date="2019-07" db="EMBL/GenBank/DDBJ databases">
        <authorList>
            <person name="Zhao L.H."/>
        </authorList>
    </citation>
    <scope>NUCLEOTIDE SEQUENCE [LARGE SCALE GENOMIC DNA]</scope>
    <source>
        <strain evidence="1 2">Co35</strain>
    </source>
</reference>
<comment type="caution">
    <text evidence="1">The sequence shown here is derived from an EMBL/GenBank/DDBJ whole genome shotgun (WGS) entry which is preliminary data.</text>
</comment>
<name>A0A554SFI6_9ACTN</name>
<dbReference type="RefSeq" id="WP_143912163.1">
    <property type="nucleotide sequence ID" value="NZ_VLNT01000003.1"/>
</dbReference>
<gene>
    <name evidence="1" type="ORF">FNM00_05250</name>
</gene>